<evidence type="ECO:0000313" key="11">
    <source>
        <dbReference type="Proteomes" id="UP000032675"/>
    </source>
</evidence>
<evidence type="ECO:0000313" key="10">
    <source>
        <dbReference type="EMBL" id="GAN96918.1"/>
    </source>
</evidence>
<evidence type="ECO:0000256" key="1">
    <source>
        <dbReference type="ARBA" id="ARBA00022598"/>
    </source>
</evidence>
<keyword evidence="2 7" id="KW-0547">Nucleotide-binding</keyword>
<dbReference type="SUPFAM" id="SSF52374">
    <property type="entry name" value="Nucleotidylyl transferase"/>
    <property type="match status" value="1"/>
</dbReference>
<keyword evidence="8" id="KW-0694">RNA-binding</keyword>
<protein>
    <recommendedName>
        <fullName evidence="7">Tyrosine--tRNA ligase</fullName>
        <ecNumber evidence="7">6.1.1.1</ecNumber>
    </recommendedName>
    <alternativeName>
        <fullName evidence="7">Tyrosyl-tRNA synthetase</fullName>
        <shortName evidence="7">TyrRS</shortName>
    </alternativeName>
</protein>
<accession>A0A0D6Q0U7</accession>
<keyword evidence="3 7" id="KW-0067">ATP-binding</keyword>
<feature type="region of interest" description="Disordered" evidence="9">
    <location>
        <begin position="1"/>
        <end position="20"/>
    </location>
</feature>
<dbReference type="EC" id="6.1.1.1" evidence="7"/>
<feature type="short sequence motif" description="'KMSKS' region" evidence="7">
    <location>
        <begin position="256"/>
        <end position="260"/>
    </location>
</feature>
<dbReference type="GO" id="GO:0004831">
    <property type="term" value="F:tyrosine-tRNA ligase activity"/>
    <property type="evidence" value="ECO:0007669"/>
    <property type="project" value="UniProtKB-UniRule"/>
</dbReference>
<comment type="catalytic activity">
    <reaction evidence="6 7">
        <text>tRNA(Tyr) + L-tyrosine + ATP = L-tyrosyl-tRNA(Tyr) + AMP + diphosphate + H(+)</text>
        <dbReference type="Rhea" id="RHEA:10220"/>
        <dbReference type="Rhea" id="RHEA-COMP:9706"/>
        <dbReference type="Rhea" id="RHEA-COMP:9707"/>
        <dbReference type="ChEBI" id="CHEBI:15378"/>
        <dbReference type="ChEBI" id="CHEBI:30616"/>
        <dbReference type="ChEBI" id="CHEBI:33019"/>
        <dbReference type="ChEBI" id="CHEBI:58315"/>
        <dbReference type="ChEBI" id="CHEBI:78442"/>
        <dbReference type="ChEBI" id="CHEBI:78536"/>
        <dbReference type="ChEBI" id="CHEBI:456215"/>
        <dbReference type="EC" id="6.1.1.1"/>
    </reaction>
</comment>
<dbReference type="GO" id="GO:0006437">
    <property type="term" value="P:tyrosyl-tRNA aminoacylation"/>
    <property type="evidence" value="ECO:0007669"/>
    <property type="project" value="UniProtKB-UniRule"/>
</dbReference>
<comment type="caution">
    <text evidence="10">The sequence shown here is derived from an EMBL/GenBank/DDBJ whole genome shotgun (WGS) entry which is preliminary data.</text>
</comment>
<comment type="subunit">
    <text evidence="7">Homodimer.</text>
</comment>
<feature type="binding site" evidence="7">
    <location>
        <position position="200"/>
    </location>
    <ligand>
        <name>L-tyrosine</name>
        <dbReference type="ChEBI" id="CHEBI:58315"/>
    </ligand>
</feature>
<dbReference type="GO" id="GO:0005524">
    <property type="term" value="F:ATP binding"/>
    <property type="evidence" value="ECO:0007669"/>
    <property type="project" value="UniProtKB-UniRule"/>
</dbReference>
<dbReference type="GO" id="GO:0005829">
    <property type="term" value="C:cytosol"/>
    <property type="evidence" value="ECO:0007669"/>
    <property type="project" value="TreeGrafter"/>
</dbReference>
<reference evidence="10 11" key="1">
    <citation type="submission" date="2012-11" db="EMBL/GenBank/DDBJ databases">
        <title>Whole genome sequence of Gluconacetobacter europaeus NBRC3261.</title>
        <authorList>
            <person name="Azuma Y."/>
            <person name="Higashiura N."/>
            <person name="Hirakawa H."/>
            <person name="Matsushita K."/>
        </authorList>
    </citation>
    <scope>NUCLEOTIDE SEQUENCE [LARGE SCALE GENOMIC DNA]</scope>
    <source>
        <strain evidence="10 11">NBRC 3261</strain>
    </source>
</reference>
<dbReference type="InterPro" id="IPR002305">
    <property type="entry name" value="aa-tRNA-synth_Ic"/>
</dbReference>
<comment type="function">
    <text evidence="7">Catalyzes the attachment of tyrosine to tRNA(Tyr) in a two-step reaction: tyrosine is first activated by ATP to form Tyr-AMP and then transferred to the acceptor end of tRNA(Tyr).</text>
</comment>
<keyword evidence="4 7" id="KW-0648">Protein biosynthesis</keyword>
<dbReference type="CDD" id="cd00805">
    <property type="entry name" value="TyrRS_core"/>
    <property type="match status" value="1"/>
</dbReference>
<comment type="subcellular location">
    <subcellularLocation>
        <location evidence="7">Cytoplasm</location>
    </subcellularLocation>
</comment>
<dbReference type="PANTHER" id="PTHR11766">
    <property type="entry name" value="TYROSYL-TRNA SYNTHETASE"/>
    <property type="match status" value="1"/>
</dbReference>
<dbReference type="InterPro" id="IPR024107">
    <property type="entry name" value="Tyr-tRNA-ligase_bac_1"/>
</dbReference>
<dbReference type="NCBIfam" id="TIGR00234">
    <property type="entry name" value="tyrS"/>
    <property type="match status" value="1"/>
</dbReference>
<dbReference type="AlphaFoldDB" id="A0A0D6Q0U7"/>
<dbReference type="Pfam" id="PF00579">
    <property type="entry name" value="tRNA-synt_1b"/>
    <property type="match status" value="1"/>
</dbReference>
<organism evidence="10 11">
    <name type="scientific">Komagataeibacter europaeus NBRC 3261</name>
    <dbReference type="NCBI Taxonomy" id="1234669"/>
    <lineage>
        <taxon>Bacteria</taxon>
        <taxon>Pseudomonadati</taxon>
        <taxon>Pseudomonadota</taxon>
        <taxon>Alphaproteobacteria</taxon>
        <taxon>Acetobacterales</taxon>
        <taxon>Acetobacteraceae</taxon>
        <taxon>Komagataeibacter</taxon>
    </lineage>
</organism>
<evidence type="ECO:0000256" key="2">
    <source>
        <dbReference type="ARBA" id="ARBA00022741"/>
    </source>
</evidence>
<dbReference type="InterPro" id="IPR014729">
    <property type="entry name" value="Rossmann-like_a/b/a_fold"/>
</dbReference>
<dbReference type="SUPFAM" id="SSF55174">
    <property type="entry name" value="Alpha-L RNA-binding motif"/>
    <property type="match status" value="1"/>
</dbReference>
<evidence type="ECO:0000256" key="9">
    <source>
        <dbReference type="SAM" id="MobiDB-lite"/>
    </source>
</evidence>
<comment type="similarity">
    <text evidence="7">Belongs to the class-I aminoacyl-tRNA synthetase family. TyrS type 1 subfamily.</text>
</comment>
<proteinExistence type="inferred from homology"/>
<keyword evidence="5 7" id="KW-0030">Aminoacyl-tRNA synthetase</keyword>
<feature type="short sequence motif" description="'HIGH' region" evidence="7">
    <location>
        <begin position="64"/>
        <end position="73"/>
    </location>
</feature>
<dbReference type="Gene3D" id="3.10.290.10">
    <property type="entry name" value="RNA-binding S4 domain"/>
    <property type="match status" value="1"/>
</dbReference>
<dbReference type="CDD" id="cd00165">
    <property type="entry name" value="S4"/>
    <property type="match status" value="1"/>
</dbReference>
<evidence type="ECO:0000256" key="3">
    <source>
        <dbReference type="ARBA" id="ARBA00022840"/>
    </source>
</evidence>
<evidence type="ECO:0000256" key="5">
    <source>
        <dbReference type="ARBA" id="ARBA00023146"/>
    </source>
</evidence>
<evidence type="ECO:0000256" key="6">
    <source>
        <dbReference type="ARBA" id="ARBA00048248"/>
    </source>
</evidence>
<sequence length="437" mass="47440">MLEAGPRRGGPASDAHHSAEQIMPKSEFLREAEARGFIFQCTDMDALDAAMQAGPVGGYIGFDPTADSLHVGSLIQIMMLRLLHRHGHRAVALVGGGTAKIGDPSFREEARKLMTAETIATNLRGVESCLKQFLPLGTGATDPLLTNNADWLDRLSYIDLLRDVGIHFSVNRMLSFDSVRSRLEREQGLTFLEFNYSILQSYDFRELNSRHGVTLQMGGSDQWGNIVSGIDLVRRMNGAQVFGLTTPLLTTSSGAKMGKTAQGAVWLSARRLPVFDYWQFWRNVEDADVGRFLRLFTELPIAECDRLAALGGAEINEAKKVLATEATALCHGRAAATEAAEAARRTFEEGAVTAAALPTVHLPAALLSEGVPAFRLFVEAGFAASNGEARRLIRGGGARVNDVVIKDEAQVVSDRDLIDGSLKLSSGRKRHILVQPA</sequence>
<gene>
    <name evidence="7" type="primary">tyrS</name>
    <name evidence="10" type="ORF">Geu3261_0127_016</name>
</gene>
<dbReference type="GO" id="GO:0003723">
    <property type="term" value="F:RNA binding"/>
    <property type="evidence" value="ECO:0007669"/>
    <property type="project" value="UniProtKB-KW"/>
</dbReference>
<dbReference type="FunFam" id="1.10.240.10:FF:000001">
    <property type="entry name" value="Tyrosine--tRNA ligase"/>
    <property type="match status" value="1"/>
</dbReference>
<dbReference type="PRINTS" id="PR01040">
    <property type="entry name" value="TRNASYNTHTYR"/>
</dbReference>
<name>A0A0D6Q0U7_KOMEU</name>
<feature type="binding site" evidence="7">
    <location>
        <position position="196"/>
    </location>
    <ligand>
        <name>L-tyrosine</name>
        <dbReference type="ChEBI" id="CHEBI:58315"/>
    </ligand>
</feature>
<dbReference type="PANTHER" id="PTHR11766:SF0">
    <property type="entry name" value="TYROSINE--TRNA LIGASE, MITOCHONDRIAL"/>
    <property type="match status" value="1"/>
</dbReference>
<dbReference type="Gene3D" id="3.40.50.620">
    <property type="entry name" value="HUPs"/>
    <property type="match status" value="1"/>
</dbReference>
<dbReference type="HAMAP" id="MF_02006">
    <property type="entry name" value="Tyr_tRNA_synth_type1"/>
    <property type="match status" value="1"/>
</dbReference>
<evidence type="ECO:0000256" key="8">
    <source>
        <dbReference type="PROSITE-ProRule" id="PRU00182"/>
    </source>
</evidence>
<keyword evidence="7" id="KW-0963">Cytoplasm</keyword>
<dbReference type="Proteomes" id="UP000032675">
    <property type="component" value="Unassembled WGS sequence"/>
</dbReference>
<keyword evidence="1 7" id="KW-0436">Ligase</keyword>
<dbReference type="EMBL" id="BANI01000112">
    <property type="protein sequence ID" value="GAN96918.1"/>
    <property type="molecule type" value="Genomic_DNA"/>
</dbReference>
<evidence type="ECO:0000256" key="7">
    <source>
        <dbReference type="HAMAP-Rule" id="MF_02006"/>
    </source>
</evidence>
<dbReference type="InterPro" id="IPR024088">
    <property type="entry name" value="Tyr-tRNA-ligase_bac-type"/>
</dbReference>
<dbReference type="PROSITE" id="PS50889">
    <property type="entry name" value="S4"/>
    <property type="match status" value="1"/>
</dbReference>
<dbReference type="InterPro" id="IPR002307">
    <property type="entry name" value="Tyr-tRNA-ligase"/>
</dbReference>
<dbReference type="Gene3D" id="1.10.240.10">
    <property type="entry name" value="Tyrosyl-Transfer RNA Synthetase"/>
    <property type="match status" value="1"/>
</dbReference>
<feature type="binding site" evidence="7">
    <location>
        <position position="59"/>
    </location>
    <ligand>
        <name>L-tyrosine</name>
        <dbReference type="ChEBI" id="CHEBI:58315"/>
    </ligand>
</feature>
<evidence type="ECO:0000256" key="4">
    <source>
        <dbReference type="ARBA" id="ARBA00022917"/>
    </source>
</evidence>
<dbReference type="InterPro" id="IPR036986">
    <property type="entry name" value="S4_RNA-bd_sf"/>
</dbReference>
<feature type="binding site" evidence="7">
    <location>
        <position position="259"/>
    </location>
    <ligand>
        <name>ATP</name>
        <dbReference type="ChEBI" id="CHEBI:30616"/>
    </ligand>
</feature>